<evidence type="ECO:0000256" key="7">
    <source>
        <dbReference type="ARBA" id="ARBA00022832"/>
    </source>
</evidence>
<comment type="catalytic activity">
    <reaction evidence="13 14">
        <text>a very-long-chain (3R)-3-hydroxyacyl-CoA = a very-long-chain (2E)-enoyl-CoA + H2O</text>
        <dbReference type="Rhea" id="RHEA:45812"/>
        <dbReference type="ChEBI" id="CHEBI:15377"/>
        <dbReference type="ChEBI" id="CHEBI:83728"/>
        <dbReference type="ChEBI" id="CHEBI:85440"/>
        <dbReference type="EC" id="4.2.1.134"/>
    </reaction>
</comment>
<evidence type="ECO:0000256" key="9">
    <source>
        <dbReference type="ARBA" id="ARBA00023098"/>
    </source>
</evidence>
<comment type="caution">
    <text evidence="14">Lacks conserved residue(s) required for the propagation of feature annotation.</text>
</comment>
<keyword evidence="12 14" id="KW-0456">Lyase</keyword>
<reference evidence="15" key="1">
    <citation type="submission" date="2020-11" db="EMBL/GenBank/DDBJ databases">
        <authorList>
            <person name="Tran Van P."/>
        </authorList>
    </citation>
    <scope>NUCLEOTIDE SEQUENCE</scope>
</reference>
<protein>
    <recommendedName>
        <fullName evidence="4 14">Very-long-chain (3R)-3-hydroxyacyl-CoA dehydratase</fullName>
        <ecNumber evidence="4 14">4.2.1.134</ecNumber>
    </recommendedName>
</protein>
<proteinExistence type="inferred from homology"/>
<evidence type="ECO:0000256" key="10">
    <source>
        <dbReference type="ARBA" id="ARBA00023136"/>
    </source>
</evidence>
<dbReference type="Pfam" id="PF04387">
    <property type="entry name" value="PTPLA"/>
    <property type="match status" value="1"/>
</dbReference>
<dbReference type="PANTHER" id="PTHR11035:SF3">
    <property type="entry name" value="VERY-LONG-CHAIN (3R)-3-HYDROXYACYL-COA DEHYDRATASE"/>
    <property type="match status" value="1"/>
</dbReference>
<keyword evidence="6 14" id="KW-0812">Transmembrane</keyword>
<evidence type="ECO:0000256" key="8">
    <source>
        <dbReference type="ARBA" id="ARBA00022989"/>
    </source>
</evidence>
<evidence type="ECO:0000256" key="4">
    <source>
        <dbReference type="ARBA" id="ARBA00013122"/>
    </source>
</evidence>
<comment type="pathway">
    <text evidence="2 14">Lipid metabolism; fatty acid biosynthesis.</text>
</comment>
<evidence type="ECO:0000256" key="13">
    <source>
        <dbReference type="ARBA" id="ARBA00036671"/>
    </source>
</evidence>
<comment type="similarity">
    <text evidence="3 14">Belongs to the very long-chain fatty acids dehydratase HACD family.</text>
</comment>
<evidence type="ECO:0000256" key="2">
    <source>
        <dbReference type="ARBA" id="ARBA00005194"/>
    </source>
</evidence>
<accession>A0A7R9E5Q5</accession>
<comment type="subcellular location">
    <subcellularLocation>
        <location evidence="14">Endoplasmic reticulum membrane</location>
        <topology evidence="14">Multi-pass membrane protein</topology>
    </subcellularLocation>
    <subcellularLocation>
        <location evidence="1">Membrane</location>
        <topology evidence="1">Multi-pass membrane protein</topology>
    </subcellularLocation>
</comment>
<keyword evidence="7 14" id="KW-0276">Fatty acid metabolism</keyword>
<dbReference type="EC" id="4.2.1.134" evidence="4 14"/>
<dbReference type="GO" id="GO:0102158">
    <property type="term" value="F:very-long-chain (3R)-3-hydroxyacyl-CoA dehydratase activity"/>
    <property type="evidence" value="ECO:0007669"/>
    <property type="project" value="UniProtKB-EC"/>
</dbReference>
<dbReference type="PANTHER" id="PTHR11035">
    <property type="entry name" value="VERY-LONG-CHAIN (3R)-3-HYDROXYACYL-COA DEHYDRATASE"/>
    <property type="match status" value="1"/>
</dbReference>
<evidence type="ECO:0000256" key="11">
    <source>
        <dbReference type="ARBA" id="ARBA00023160"/>
    </source>
</evidence>
<dbReference type="EMBL" id="OB793596">
    <property type="protein sequence ID" value="CAD7427961.1"/>
    <property type="molecule type" value="Genomic_DNA"/>
</dbReference>
<keyword evidence="9 14" id="KW-0443">Lipid metabolism</keyword>
<evidence type="ECO:0000256" key="14">
    <source>
        <dbReference type="RuleBase" id="RU363109"/>
    </source>
</evidence>
<feature type="transmembrane region" description="Helical" evidence="14">
    <location>
        <begin position="221"/>
        <end position="249"/>
    </location>
</feature>
<evidence type="ECO:0000313" key="15">
    <source>
        <dbReference type="EMBL" id="CAD7427961.1"/>
    </source>
</evidence>
<dbReference type="GO" id="GO:0005789">
    <property type="term" value="C:endoplasmic reticulum membrane"/>
    <property type="evidence" value="ECO:0007669"/>
    <property type="project" value="UniProtKB-SubCell"/>
</dbReference>
<comment type="function">
    <text evidence="14">Catalyzes the third of the four reactions of the long-chain fatty acids elongation cycle. This endoplasmic reticulum-bound enzymatic process, allows the addition of two carbons to the chain of long- and very long-chain fatty acids/VLCFAs per cycle. This enzyme catalyzes the dehydration of the 3-hydroxyacyl-CoA intermediate into trans-2,3-enoyl-CoA, within each cycle of fatty acid elongation. Thereby, it participates to the production of VLCFAs of different chain lengths that are involved in multiple biological processes as precursors of membrane lipids and lipid mediators.</text>
</comment>
<dbReference type="GO" id="GO:0030497">
    <property type="term" value="P:fatty acid elongation"/>
    <property type="evidence" value="ECO:0007669"/>
    <property type="project" value="TreeGrafter"/>
</dbReference>
<feature type="transmembrane region" description="Helical" evidence="14">
    <location>
        <begin position="321"/>
        <end position="340"/>
    </location>
</feature>
<keyword evidence="8 14" id="KW-1133">Transmembrane helix</keyword>
<evidence type="ECO:0000256" key="5">
    <source>
        <dbReference type="ARBA" id="ARBA00022516"/>
    </source>
</evidence>
<evidence type="ECO:0000256" key="6">
    <source>
        <dbReference type="ARBA" id="ARBA00022692"/>
    </source>
</evidence>
<gene>
    <name evidence="15" type="ORF">TMSB3V08_LOCUS4786</name>
</gene>
<evidence type="ECO:0000256" key="12">
    <source>
        <dbReference type="ARBA" id="ARBA00023239"/>
    </source>
</evidence>
<dbReference type="InterPro" id="IPR007482">
    <property type="entry name" value="Tyr_Pase-like_PTPLA"/>
</dbReference>
<keyword evidence="11 14" id="KW-0275">Fatty acid biosynthesis</keyword>
<dbReference type="GO" id="GO:0030148">
    <property type="term" value="P:sphingolipid biosynthetic process"/>
    <property type="evidence" value="ECO:0007669"/>
    <property type="project" value="TreeGrafter"/>
</dbReference>
<evidence type="ECO:0000256" key="3">
    <source>
        <dbReference type="ARBA" id="ARBA00007811"/>
    </source>
</evidence>
<dbReference type="GO" id="GO:0042761">
    <property type="term" value="P:very long-chain fatty acid biosynthetic process"/>
    <property type="evidence" value="ECO:0007669"/>
    <property type="project" value="TreeGrafter"/>
</dbReference>
<keyword evidence="5 14" id="KW-0444">Lipid biosynthesis</keyword>
<keyword evidence="14" id="KW-0256">Endoplasmic reticulum</keyword>
<keyword evidence="10 14" id="KW-0472">Membrane</keyword>
<feature type="transmembrane region" description="Helical" evidence="14">
    <location>
        <begin position="255"/>
        <end position="273"/>
    </location>
</feature>
<name>A0A7R9E5Q5_9NEOP</name>
<dbReference type="UniPathway" id="UPA00094"/>
<evidence type="ECO:0000256" key="1">
    <source>
        <dbReference type="ARBA" id="ARBA00004141"/>
    </source>
</evidence>
<organism evidence="15">
    <name type="scientific">Timema monikensis</name>
    <dbReference type="NCBI Taxonomy" id="170555"/>
    <lineage>
        <taxon>Eukaryota</taxon>
        <taxon>Metazoa</taxon>
        <taxon>Ecdysozoa</taxon>
        <taxon>Arthropoda</taxon>
        <taxon>Hexapoda</taxon>
        <taxon>Insecta</taxon>
        <taxon>Pterygota</taxon>
        <taxon>Neoptera</taxon>
        <taxon>Polyneoptera</taxon>
        <taxon>Phasmatodea</taxon>
        <taxon>Timematodea</taxon>
        <taxon>Timematoidea</taxon>
        <taxon>Timematidae</taxon>
        <taxon>Timema</taxon>
    </lineage>
</organism>
<dbReference type="AlphaFoldDB" id="A0A7R9E5Q5"/>
<feature type="transmembrane region" description="Helical" evidence="14">
    <location>
        <begin position="280"/>
        <end position="301"/>
    </location>
</feature>
<sequence length="359" mass="41221">MVRETRTKLQIKSVPDKVWFALVCSVSKKPRPNRRLRVFQTKSGLHWFVLSQGKPDITIDMERSRPSLDCNGLAHTIKKQVKPQTQSVPDKVWFALVSSVPKKPGLTPRSRVFQIKSGLNWFVLSQRNPDPTIDLECSRQSLTEQCCDETSLNVVITPRWSYLLYLIVTHYTRPRHEPLWDTVKLVVVIFQNAAILEVVHAALRLVPSNVLITFFQVASRVIVVCGVLLATPTGPASLGLPLALIAWSVTEIIRYLYYALNLLGGVPWLLVWCRYTTFIVLYPVGVTGELFCIYDACTYVASTKMWSLEMPNKINFTFSYHYMLLFVMFLYIPLFPQMYLHMFAQRRKILEGNTTKKSK</sequence>